<feature type="non-terminal residue" evidence="11">
    <location>
        <position position="690"/>
    </location>
</feature>
<comment type="caution">
    <text evidence="11">The sequence shown here is derived from an EMBL/GenBank/DDBJ whole genome shotgun (WGS) entry which is preliminary data.</text>
</comment>
<keyword evidence="12" id="KW-1185">Reference proteome</keyword>
<dbReference type="Gene3D" id="3.30.40.10">
    <property type="entry name" value="Zinc/RING finger domain, C3HC4 (zinc finger)"/>
    <property type="match status" value="1"/>
</dbReference>
<feature type="compositionally biased region" description="Acidic residues" evidence="9">
    <location>
        <begin position="92"/>
        <end position="115"/>
    </location>
</feature>
<accession>A0A9W8IU05</accession>
<evidence type="ECO:0000256" key="4">
    <source>
        <dbReference type="ARBA" id="ARBA00022737"/>
    </source>
</evidence>
<evidence type="ECO:0000259" key="10">
    <source>
        <dbReference type="PROSITE" id="PS51873"/>
    </source>
</evidence>
<dbReference type="InterPro" id="IPR013083">
    <property type="entry name" value="Znf_RING/FYVE/PHD"/>
</dbReference>
<dbReference type="PANTHER" id="PTHR22770">
    <property type="entry name" value="UBIQUITIN CONJUGATING ENZYME 7 INTERACTING PROTEIN-RELATED"/>
    <property type="match status" value="1"/>
</dbReference>
<dbReference type="GO" id="GO:0016740">
    <property type="term" value="F:transferase activity"/>
    <property type="evidence" value="ECO:0007669"/>
    <property type="project" value="UniProtKB-KW"/>
</dbReference>
<evidence type="ECO:0000256" key="6">
    <source>
        <dbReference type="ARBA" id="ARBA00022786"/>
    </source>
</evidence>
<keyword evidence="5" id="KW-0863">Zinc-finger</keyword>
<organism evidence="11 12">
    <name type="scientific">Candolleomyces eurysporus</name>
    <dbReference type="NCBI Taxonomy" id="2828524"/>
    <lineage>
        <taxon>Eukaryota</taxon>
        <taxon>Fungi</taxon>
        <taxon>Dikarya</taxon>
        <taxon>Basidiomycota</taxon>
        <taxon>Agaricomycotina</taxon>
        <taxon>Agaricomycetes</taxon>
        <taxon>Agaricomycetidae</taxon>
        <taxon>Agaricales</taxon>
        <taxon>Agaricineae</taxon>
        <taxon>Psathyrellaceae</taxon>
        <taxon>Candolleomyces</taxon>
    </lineage>
</organism>
<evidence type="ECO:0000256" key="2">
    <source>
        <dbReference type="ARBA" id="ARBA00022679"/>
    </source>
</evidence>
<evidence type="ECO:0000256" key="3">
    <source>
        <dbReference type="ARBA" id="ARBA00022723"/>
    </source>
</evidence>
<feature type="domain" description="RING-type" evidence="10">
    <location>
        <begin position="183"/>
        <end position="397"/>
    </location>
</feature>
<evidence type="ECO:0000256" key="7">
    <source>
        <dbReference type="ARBA" id="ARBA00022833"/>
    </source>
</evidence>
<feature type="region of interest" description="Disordered" evidence="9">
    <location>
        <begin position="80"/>
        <end position="178"/>
    </location>
</feature>
<evidence type="ECO:0000256" key="9">
    <source>
        <dbReference type="SAM" id="MobiDB-lite"/>
    </source>
</evidence>
<dbReference type="Proteomes" id="UP001140091">
    <property type="component" value="Unassembled WGS sequence"/>
</dbReference>
<sequence length="690" mass="78802">MDLVKWLFGFQPSENAITQRHSTKLDHAVKAIAQHIPDADLAYLEDFVEKILPVYGFDRTIKLTIDYLEATSDYPKAVHRQGRVAVQRDGDTTEESEDEGSDEEDDGESATDQDDGEGRAGGSDESDWEDDEDGESDAEDGESDEEEDEFIGYAADDDEDEDEWDEEVVVENGDEREREHRQQAPECGCCFSDILNGDVVHCPVGHVFCKGCLGHHASVQLTEQKSILKCMDTSGCNHIFNDSELRGNLPRDLFKLYERLKLRRELKEANIKGLEECPSCDWACVMEVSIEEEPVFRCENEDGGCGVTSCRSCKKKDHRPYRCEQDRRLAIEESMTKALLRNCPSCPNGELSSIPPSRIERTNFSYLFSSPTQPSLKKTVKPIDNGYNHFYNNHRRGFAANGRCPLWDIKPLQELHTQEVQAAYERIVAEQGQGPVAGPSVQRRNSHEARARASIPGAWGGLEDEDEANVEREPVAPAAVEDQHQPYAEEPVYYAQDYRPMIREDEIQRAINIRAQRVPDPGERERDHDGVRDYRHRPLAAEEAADHHQYDAYANREQRPRALGPAHARRPINIEQLGWEMDQAKHQASLARRRARAAQERVDEVRRREMQYYRMLDAGMEVRAENVDCFSYRPGQKCIRRTLDGWNPAPERRAREAHLGFALEEEQRYIEASEAACRRLREAQAALRWG</sequence>
<dbReference type="SUPFAM" id="SSF57850">
    <property type="entry name" value="RING/U-box"/>
    <property type="match status" value="1"/>
</dbReference>
<dbReference type="OrthoDB" id="10009520at2759"/>
<feature type="coiled-coil region" evidence="8">
    <location>
        <begin position="581"/>
        <end position="608"/>
    </location>
</feature>
<evidence type="ECO:0000256" key="5">
    <source>
        <dbReference type="ARBA" id="ARBA00022771"/>
    </source>
</evidence>
<reference evidence="11" key="1">
    <citation type="submission" date="2022-06" db="EMBL/GenBank/DDBJ databases">
        <title>Genome Sequence of Candolleomyces eurysporus.</title>
        <authorList>
            <person name="Buettner E."/>
        </authorList>
    </citation>
    <scope>NUCLEOTIDE SEQUENCE</scope>
    <source>
        <strain evidence="11">VTCC 930004</strain>
    </source>
</reference>
<dbReference type="CDD" id="cd16630">
    <property type="entry name" value="RING-HC_RBR_RNF216"/>
    <property type="match status" value="1"/>
</dbReference>
<keyword evidence="4" id="KW-0677">Repeat</keyword>
<dbReference type="CDD" id="cd20339">
    <property type="entry name" value="BRcat_RBR_RNF216"/>
    <property type="match status" value="1"/>
</dbReference>
<dbReference type="GO" id="GO:0008270">
    <property type="term" value="F:zinc ion binding"/>
    <property type="evidence" value="ECO:0007669"/>
    <property type="project" value="UniProtKB-KW"/>
</dbReference>
<dbReference type="EMBL" id="JANBPK010001472">
    <property type="protein sequence ID" value="KAJ2922966.1"/>
    <property type="molecule type" value="Genomic_DNA"/>
</dbReference>
<keyword evidence="8" id="KW-0175">Coiled coil</keyword>
<comment type="pathway">
    <text evidence="1">Protein modification; protein ubiquitination.</text>
</comment>
<evidence type="ECO:0000313" key="11">
    <source>
        <dbReference type="EMBL" id="KAJ2922966.1"/>
    </source>
</evidence>
<keyword evidence="3" id="KW-0479">Metal-binding</keyword>
<keyword evidence="7" id="KW-0862">Zinc</keyword>
<dbReference type="PANTHER" id="PTHR22770:SF47">
    <property type="entry name" value="E3 UBIQUITIN-PROTEIN LIGASE RNF216"/>
    <property type="match status" value="1"/>
</dbReference>
<dbReference type="PROSITE" id="PS51873">
    <property type="entry name" value="TRIAD"/>
    <property type="match status" value="1"/>
</dbReference>
<keyword evidence="2" id="KW-0808">Transferase</keyword>
<proteinExistence type="predicted"/>
<protein>
    <recommendedName>
        <fullName evidence="10">RING-type domain-containing protein</fullName>
    </recommendedName>
</protein>
<dbReference type="InterPro" id="IPR051628">
    <property type="entry name" value="LUBAC_E3_Ligases"/>
</dbReference>
<dbReference type="InterPro" id="IPR047545">
    <property type="entry name" value="BRcat_RBR_RNF216"/>
</dbReference>
<evidence type="ECO:0000256" key="8">
    <source>
        <dbReference type="SAM" id="Coils"/>
    </source>
</evidence>
<gene>
    <name evidence="11" type="ORF">H1R20_g14140</name>
</gene>
<evidence type="ECO:0000313" key="12">
    <source>
        <dbReference type="Proteomes" id="UP001140091"/>
    </source>
</evidence>
<dbReference type="InterPro" id="IPR047544">
    <property type="entry name" value="RING-HC_RBR_RNF216"/>
</dbReference>
<feature type="compositionally biased region" description="Acidic residues" evidence="9">
    <location>
        <begin position="124"/>
        <end position="172"/>
    </location>
</feature>
<dbReference type="AlphaFoldDB" id="A0A9W8IU05"/>
<evidence type="ECO:0000256" key="1">
    <source>
        <dbReference type="ARBA" id="ARBA00004906"/>
    </source>
</evidence>
<name>A0A9W8IU05_9AGAR</name>
<dbReference type="InterPro" id="IPR044066">
    <property type="entry name" value="TRIAD_supradom"/>
</dbReference>
<keyword evidence="6" id="KW-0833">Ubl conjugation pathway</keyword>